<dbReference type="InterPro" id="IPR040435">
    <property type="entry name" value="Put_GPCR_Chromadorea"/>
</dbReference>
<name>A0AAN5DGV8_9BILA</name>
<comment type="caution">
    <text evidence="9">The sequence shown here is derived from an EMBL/GenBank/DDBJ whole genome shotgun (WGS) entry which is preliminary data.</text>
</comment>
<feature type="transmembrane region" description="Helical" evidence="8">
    <location>
        <begin position="50"/>
        <end position="70"/>
    </location>
</feature>
<reference evidence="10" key="1">
    <citation type="submission" date="2022-10" db="EMBL/GenBank/DDBJ databases">
        <title>Genome assembly of Pristionchus species.</title>
        <authorList>
            <person name="Yoshida K."/>
            <person name="Sommer R.J."/>
        </authorList>
    </citation>
    <scope>NUCLEOTIDE SEQUENCE [LARGE SCALE GENOMIC DNA]</scope>
    <source>
        <strain evidence="10">RS5460</strain>
    </source>
</reference>
<evidence type="ECO:0000256" key="5">
    <source>
        <dbReference type="ARBA" id="ARBA00023040"/>
    </source>
</evidence>
<feature type="transmembrane region" description="Helical" evidence="8">
    <location>
        <begin position="206"/>
        <end position="227"/>
    </location>
</feature>
<keyword evidence="3 8" id="KW-0812">Transmembrane</keyword>
<keyword evidence="7" id="KW-0807">Transducer</keyword>
<dbReference type="EMBL" id="BTRK01000006">
    <property type="protein sequence ID" value="GMR63038.1"/>
    <property type="molecule type" value="Genomic_DNA"/>
</dbReference>
<keyword evidence="10" id="KW-1185">Reference proteome</keyword>
<keyword evidence="5" id="KW-0675">Receptor</keyword>
<dbReference type="Proteomes" id="UP001328107">
    <property type="component" value="Unassembled WGS sequence"/>
</dbReference>
<feature type="non-terminal residue" evidence="9">
    <location>
        <position position="315"/>
    </location>
</feature>
<sequence>FSSCSNFDSVQDFEYANCSYTDSMRNCTLFDELHIARLFGTSAMIFVPKIVSFLTLSFNLFYGVILFLSWKRNGFRCKKTNVFLASRSYSSIITIGILNVALFVWLHGQFTFFSTSVLLSLLTADIMLIMGSNFAHTLLLYRAVVHPFFYSSYLTLSHLIAVGIILVLLAIIQGGLIDVAFSILLFPSSSTIDCPIETCQYPMIAFTFFVIVGGYLLILAMYVTVMWKLQEKIDKAAKLTLHASLFLVSFTALPVAAIFIATAANFHQLAALGDNSLSPCSRLEHMKVLLFLEKIITIDIIVWLVGRALEPILAI</sequence>
<feature type="transmembrane region" description="Helical" evidence="8">
    <location>
        <begin position="82"/>
        <end position="106"/>
    </location>
</feature>
<gene>
    <name evidence="9" type="ORF">PMAYCL1PPCAC_33233</name>
</gene>
<evidence type="ECO:0000256" key="4">
    <source>
        <dbReference type="ARBA" id="ARBA00022989"/>
    </source>
</evidence>
<evidence type="ECO:0000256" key="7">
    <source>
        <dbReference type="ARBA" id="ARBA00023224"/>
    </source>
</evidence>
<proteinExistence type="predicted"/>
<protein>
    <recommendedName>
        <fullName evidence="11">G-protein coupled receptors family 1 profile domain-containing protein</fullName>
    </recommendedName>
</protein>
<feature type="transmembrane region" description="Helical" evidence="8">
    <location>
        <begin position="153"/>
        <end position="186"/>
    </location>
</feature>
<dbReference type="GO" id="GO:0004930">
    <property type="term" value="F:G protein-coupled receptor activity"/>
    <property type="evidence" value="ECO:0007669"/>
    <property type="project" value="UniProtKB-KW"/>
</dbReference>
<evidence type="ECO:0000313" key="9">
    <source>
        <dbReference type="EMBL" id="GMR63038.1"/>
    </source>
</evidence>
<keyword evidence="2" id="KW-1003">Cell membrane</keyword>
<evidence type="ECO:0000256" key="8">
    <source>
        <dbReference type="SAM" id="Phobius"/>
    </source>
</evidence>
<evidence type="ECO:0000256" key="2">
    <source>
        <dbReference type="ARBA" id="ARBA00022475"/>
    </source>
</evidence>
<feature type="transmembrane region" description="Helical" evidence="8">
    <location>
        <begin position="239"/>
        <end position="266"/>
    </location>
</feature>
<dbReference type="PANTHER" id="PTHR37441">
    <property type="entry name" value="PROTEIN CBG16518"/>
    <property type="match status" value="1"/>
</dbReference>
<dbReference type="AlphaFoldDB" id="A0AAN5DGV8"/>
<feature type="non-terminal residue" evidence="9">
    <location>
        <position position="1"/>
    </location>
</feature>
<evidence type="ECO:0000256" key="6">
    <source>
        <dbReference type="ARBA" id="ARBA00023136"/>
    </source>
</evidence>
<organism evidence="9 10">
    <name type="scientific">Pristionchus mayeri</name>
    <dbReference type="NCBI Taxonomy" id="1317129"/>
    <lineage>
        <taxon>Eukaryota</taxon>
        <taxon>Metazoa</taxon>
        <taxon>Ecdysozoa</taxon>
        <taxon>Nematoda</taxon>
        <taxon>Chromadorea</taxon>
        <taxon>Rhabditida</taxon>
        <taxon>Rhabditina</taxon>
        <taxon>Diplogasteromorpha</taxon>
        <taxon>Diplogasteroidea</taxon>
        <taxon>Neodiplogasteridae</taxon>
        <taxon>Pristionchus</taxon>
    </lineage>
</organism>
<evidence type="ECO:0000256" key="1">
    <source>
        <dbReference type="ARBA" id="ARBA00004651"/>
    </source>
</evidence>
<keyword evidence="4 8" id="KW-1133">Transmembrane helix</keyword>
<evidence type="ECO:0008006" key="11">
    <source>
        <dbReference type="Google" id="ProtNLM"/>
    </source>
</evidence>
<evidence type="ECO:0000256" key="3">
    <source>
        <dbReference type="ARBA" id="ARBA00022692"/>
    </source>
</evidence>
<feature type="transmembrane region" description="Helical" evidence="8">
    <location>
        <begin position="118"/>
        <end position="141"/>
    </location>
</feature>
<keyword evidence="5" id="KW-0297">G-protein coupled receptor</keyword>
<dbReference type="PANTHER" id="PTHR37441:SF4">
    <property type="entry name" value="G-PROTEIN COUPLED RECEPTORS FAMILY 1 PROFILE DOMAIN-CONTAINING PROTEIN"/>
    <property type="match status" value="1"/>
</dbReference>
<dbReference type="GO" id="GO:0005886">
    <property type="term" value="C:plasma membrane"/>
    <property type="evidence" value="ECO:0007669"/>
    <property type="project" value="UniProtKB-SubCell"/>
</dbReference>
<comment type="subcellular location">
    <subcellularLocation>
        <location evidence="1">Cell membrane</location>
        <topology evidence="1">Multi-pass membrane protein</topology>
    </subcellularLocation>
</comment>
<accession>A0AAN5DGV8</accession>
<keyword evidence="6 8" id="KW-0472">Membrane</keyword>
<evidence type="ECO:0000313" key="10">
    <source>
        <dbReference type="Proteomes" id="UP001328107"/>
    </source>
</evidence>